<dbReference type="PROSITE" id="PS50800">
    <property type="entry name" value="SAP"/>
    <property type="match status" value="1"/>
</dbReference>
<dbReference type="InterPro" id="IPR003034">
    <property type="entry name" value="SAP_dom"/>
</dbReference>
<dbReference type="Pfam" id="PF20026">
    <property type="entry name" value="DUF6434"/>
    <property type="match status" value="1"/>
</dbReference>
<comment type="caution">
    <text evidence="2">The sequence shown here is derived from an EMBL/GenBank/DDBJ whole genome shotgun (WGS) entry which is preliminary data.</text>
</comment>
<dbReference type="Pfam" id="PF02037">
    <property type="entry name" value="SAP"/>
    <property type="match status" value="1"/>
</dbReference>
<name>A0A7X2PE71_9SPIO</name>
<dbReference type="Gene3D" id="1.10.720.30">
    <property type="entry name" value="SAP domain"/>
    <property type="match status" value="1"/>
</dbReference>
<reference evidence="2 3" key="1">
    <citation type="submission" date="2019-08" db="EMBL/GenBank/DDBJ databases">
        <title>In-depth cultivation of the pig gut microbiome towards novel bacterial diversity and tailored functional studies.</title>
        <authorList>
            <person name="Wylensek D."/>
            <person name="Hitch T.C.A."/>
            <person name="Clavel T."/>
        </authorList>
    </citation>
    <scope>NUCLEOTIDE SEQUENCE [LARGE SCALE GENOMIC DNA]</scope>
    <source>
        <strain evidence="2 3">NM-380-WT-3C1</strain>
    </source>
</reference>
<keyword evidence="3" id="KW-1185">Reference proteome</keyword>
<proteinExistence type="predicted"/>
<feature type="domain" description="SAP" evidence="1">
    <location>
        <begin position="1"/>
        <end position="34"/>
    </location>
</feature>
<evidence type="ECO:0000313" key="2">
    <source>
        <dbReference type="EMBL" id="MSU06768.1"/>
    </source>
</evidence>
<evidence type="ECO:0000313" key="3">
    <source>
        <dbReference type="Proteomes" id="UP000460549"/>
    </source>
</evidence>
<organism evidence="2 3">
    <name type="scientific">Bullifex porci</name>
    <dbReference type="NCBI Taxonomy" id="2606638"/>
    <lineage>
        <taxon>Bacteria</taxon>
        <taxon>Pseudomonadati</taxon>
        <taxon>Spirochaetota</taxon>
        <taxon>Spirochaetia</taxon>
        <taxon>Spirochaetales</taxon>
        <taxon>Spirochaetaceae</taxon>
        <taxon>Bullifex</taxon>
    </lineage>
</organism>
<dbReference type="InterPro" id="IPR036361">
    <property type="entry name" value="SAP_dom_sf"/>
</dbReference>
<dbReference type="EMBL" id="VUNN01000016">
    <property type="protein sequence ID" value="MSU06768.1"/>
    <property type="molecule type" value="Genomic_DNA"/>
</dbReference>
<gene>
    <name evidence="2" type="ORF">FYJ80_08265</name>
</gene>
<dbReference type="AlphaFoldDB" id="A0A7X2PE71"/>
<protein>
    <submittedName>
        <fullName evidence="2">SAP domain-containing protein</fullName>
    </submittedName>
</protein>
<dbReference type="InterPro" id="IPR045492">
    <property type="entry name" value="DUF6434"/>
</dbReference>
<dbReference type="RefSeq" id="WP_154425892.1">
    <property type="nucleotide sequence ID" value="NZ_VUNN01000016.1"/>
</dbReference>
<dbReference type="SUPFAM" id="SSF68906">
    <property type="entry name" value="SAP domain"/>
    <property type="match status" value="1"/>
</dbReference>
<evidence type="ECO:0000259" key="1">
    <source>
        <dbReference type="PROSITE" id="PS50800"/>
    </source>
</evidence>
<sequence>MYKTKEELKKECRALGLPVSGSKEDLIYRLKTGEPTTIKTRVKSNTPTVITDETLIEENIVCSQKHREYFVSKLGNGFSFKVSFQKWLKANAGKTYLDAVNAYKDVIKVKEKIDPQFEYNAYIKAFFSSCKGYTLSDAIRCWNFKKANSLHPIFDKSDLSVLEL</sequence>
<dbReference type="Proteomes" id="UP000460549">
    <property type="component" value="Unassembled WGS sequence"/>
</dbReference>
<accession>A0A7X2PE71</accession>